<dbReference type="GO" id="GO:0097367">
    <property type="term" value="F:carbohydrate derivative binding"/>
    <property type="evidence" value="ECO:0007669"/>
    <property type="project" value="InterPro"/>
</dbReference>
<evidence type="ECO:0000256" key="4">
    <source>
        <dbReference type="ARBA" id="ARBA00023235"/>
    </source>
</evidence>
<keyword evidence="3 5" id="KW-0324">Glycolysis</keyword>
<evidence type="ECO:0000256" key="3">
    <source>
        <dbReference type="ARBA" id="ARBA00023152"/>
    </source>
</evidence>
<dbReference type="PROSITE" id="PS51463">
    <property type="entry name" value="P_GLUCOSE_ISOMERASE_3"/>
    <property type="match status" value="1"/>
</dbReference>
<dbReference type="STRING" id="1029756.W911_16140"/>
<keyword evidence="7" id="KW-1185">Reference proteome</keyword>
<dbReference type="Proteomes" id="UP000018542">
    <property type="component" value="Chromosome"/>
</dbReference>
<dbReference type="CDD" id="cd05016">
    <property type="entry name" value="SIS_PGI_2"/>
    <property type="match status" value="1"/>
</dbReference>
<comment type="similarity">
    <text evidence="5">Belongs to the GPI family.</text>
</comment>
<dbReference type="PANTHER" id="PTHR11469">
    <property type="entry name" value="GLUCOSE-6-PHOSPHATE ISOMERASE"/>
    <property type="match status" value="1"/>
</dbReference>
<organism evidence="6 7">
    <name type="scientific">Hyphomicrobium nitrativorans NL23</name>
    <dbReference type="NCBI Taxonomy" id="1029756"/>
    <lineage>
        <taxon>Bacteria</taxon>
        <taxon>Pseudomonadati</taxon>
        <taxon>Pseudomonadota</taxon>
        <taxon>Alphaproteobacteria</taxon>
        <taxon>Hyphomicrobiales</taxon>
        <taxon>Hyphomicrobiaceae</taxon>
        <taxon>Hyphomicrobium</taxon>
    </lineage>
</organism>
<gene>
    <name evidence="6" type="ORF">W911_16140</name>
</gene>
<dbReference type="Gene3D" id="3.40.50.10490">
    <property type="entry name" value="Glucose-6-phosphate isomerase like protein, domain 1"/>
    <property type="match status" value="2"/>
</dbReference>
<dbReference type="PROSITE" id="PS00174">
    <property type="entry name" value="P_GLUCOSE_ISOMERASE_2"/>
    <property type="match status" value="1"/>
</dbReference>
<dbReference type="RefSeq" id="WP_023788528.1">
    <property type="nucleotide sequence ID" value="NC_022997.1"/>
</dbReference>
<dbReference type="PRINTS" id="PR00662">
    <property type="entry name" value="G6PISOMERASE"/>
</dbReference>
<evidence type="ECO:0000313" key="7">
    <source>
        <dbReference type="Proteomes" id="UP000018542"/>
    </source>
</evidence>
<proteinExistence type="inferred from homology"/>
<comment type="catalytic activity">
    <reaction evidence="5">
        <text>alpha-D-glucose 6-phosphate = beta-D-fructose 6-phosphate</text>
        <dbReference type="Rhea" id="RHEA:11816"/>
        <dbReference type="ChEBI" id="CHEBI:57634"/>
        <dbReference type="ChEBI" id="CHEBI:58225"/>
        <dbReference type="EC" id="5.3.1.9"/>
    </reaction>
</comment>
<dbReference type="GO" id="GO:0004347">
    <property type="term" value="F:glucose-6-phosphate isomerase activity"/>
    <property type="evidence" value="ECO:0007669"/>
    <property type="project" value="UniProtKB-EC"/>
</dbReference>
<dbReference type="EC" id="5.3.1.9" evidence="1 5"/>
<dbReference type="PANTHER" id="PTHR11469:SF1">
    <property type="entry name" value="GLUCOSE-6-PHOSPHATE ISOMERASE"/>
    <property type="match status" value="1"/>
</dbReference>
<dbReference type="GO" id="GO:0006096">
    <property type="term" value="P:glycolytic process"/>
    <property type="evidence" value="ECO:0007669"/>
    <property type="project" value="UniProtKB-UniPathway"/>
</dbReference>
<name>V5SHQ9_9HYPH</name>
<comment type="pathway">
    <text evidence="5">Carbohydrate degradation; glycolysis; D-glyceraldehyde 3-phosphate and glycerone phosphate from D-glucose: step 2/4.</text>
</comment>
<accession>V5SHQ9</accession>
<dbReference type="GO" id="GO:0051156">
    <property type="term" value="P:glucose 6-phosphate metabolic process"/>
    <property type="evidence" value="ECO:0007669"/>
    <property type="project" value="TreeGrafter"/>
</dbReference>
<dbReference type="SUPFAM" id="SSF53697">
    <property type="entry name" value="SIS domain"/>
    <property type="match status" value="1"/>
</dbReference>
<evidence type="ECO:0000256" key="1">
    <source>
        <dbReference type="ARBA" id="ARBA00011952"/>
    </source>
</evidence>
<dbReference type="GO" id="GO:0005829">
    <property type="term" value="C:cytosol"/>
    <property type="evidence" value="ECO:0007669"/>
    <property type="project" value="TreeGrafter"/>
</dbReference>
<evidence type="ECO:0000256" key="2">
    <source>
        <dbReference type="ARBA" id="ARBA00022432"/>
    </source>
</evidence>
<dbReference type="KEGG" id="hni:W911_16140"/>
<dbReference type="InterPro" id="IPR046348">
    <property type="entry name" value="SIS_dom_sf"/>
</dbReference>
<dbReference type="InterPro" id="IPR018189">
    <property type="entry name" value="Phosphoglucose_isomerase_CS"/>
</dbReference>
<dbReference type="AlphaFoldDB" id="V5SHQ9"/>
<dbReference type="GO" id="GO:0006094">
    <property type="term" value="P:gluconeogenesis"/>
    <property type="evidence" value="ECO:0007669"/>
    <property type="project" value="UniProtKB-KW"/>
</dbReference>
<dbReference type="EMBL" id="CP006912">
    <property type="protein sequence ID" value="AHB49590.1"/>
    <property type="molecule type" value="Genomic_DNA"/>
</dbReference>
<keyword evidence="2 5" id="KW-0312">Gluconeogenesis</keyword>
<dbReference type="InterPro" id="IPR035482">
    <property type="entry name" value="SIS_PGI_2"/>
</dbReference>
<dbReference type="HOGENOM" id="CLU_037303_1_0_5"/>
<dbReference type="PATRIC" id="fig|1029756.8.peg.3365"/>
<sequence>MTVTHPAATPPSSYRQSIDGCLSDAIGSHGLSDADFKRWLDKAAPHLAALQDDYETGALPVLRIAEDTADLDAAEAALRKLVEGAETVVFFGTGGSGLGGQTLAQFGGWNLPGVSCCSTNSVHKLKTRFYDNLDPLTLAAGLKRLDLDATRFVVTSKSGGTTETIAQLLVALNAVRAAGLEDRIPQLFLGITEPDKPGKTNGLRTLLASLRVPMLDHHTGIGGRFSCLTNVGLIPALARRLDARKIREGAREVIDALLAAKTPDEFAPAVGAAAAVALSKERGIRTLVMMPYNDRLGRFSEWFVQLWAESLGKGGEGTSPIPALGPLDQHSQLQLFMDGPREIYVTLVRVASAGHGDMLDPELARIAGQDFLGGKTIGDVVDAQAHAIEDALVQAGRPVRTVDLDTLDEHAIGALLMHFMIETILAGRLLELDPFDQPAVELAKTLTRERLAR</sequence>
<dbReference type="InterPro" id="IPR001672">
    <property type="entry name" value="G6P_Isomerase"/>
</dbReference>
<dbReference type="UniPathway" id="UPA00109">
    <property type="reaction ID" value="UER00181"/>
</dbReference>
<reference evidence="6 7" key="1">
    <citation type="journal article" date="2014" name="Genome Announc.">
        <title>Complete Genome Sequence of Hyphomicrobium nitrativorans Strain NL23, a Denitrifying Bacterium Isolated from Biofilm of a Methanol-Fed Denitrification System Treating Seawater at the Montreal Biodome.</title>
        <authorList>
            <person name="Martineau C."/>
            <person name="Villeneuve C."/>
            <person name="Mauffrey F."/>
            <person name="Villemur R."/>
        </authorList>
    </citation>
    <scope>NUCLEOTIDE SEQUENCE [LARGE SCALE GENOMIC DNA]</scope>
    <source>
        <strain evidence="6">NL23</strain>
    </source>
</reference>
<keyword evidence="4 5" id="KW-0413">Isomerase</keyword>
<dbReference type="GO" id="GO:0048029">
    <property type="term" value="F:monosaccharide binding"/>
    <property type="evidence" value="ECO:0007669"/>
    <property type="project" value="TreeGrafter"/>
</dbReference>
<evidence type="ECO:0000313" key="6">
    <source>
        <dbReference type="EMBL" id="AHB49590.1"/>
    </source>
</evidence>
<dbReference type="Pfam" id="PF00342">
    <property type="entry name" value="PGI"/>
    <property type="match status" value="1"/>
</dbReference>
<protein>
    <recommendedName>
        <fullName evidence="1 5">Glucose-6-phosphate isomerase</fullName>
        <ecNumber evidence="1 5">5.3.1.9</ecNumber>
    </recommendedName>
</protein>
<evidence type="ECO:0000256" key="5">
    <source>
        <dbReference type="RuleBase" id="RU000612"/>
    </source>
</evidence>